<proteinExistence type="predicted"/>
<accession>E8UYN8</accession>
<dbReference type="Pfam" id="PF00672">
    <property type="entry name" value="HAMP"/>
    <property type="match status" value="1"/>
</dbReference>
<dbReference type="eggNOG" id="COG2770">
    <property type="taxonomic scope" value="Bacteria"/>
</dbReference>
<dbReference type="InterPro" id="IPR003661">
    <property type="entry name" value="HisK_dim/P_dom"/>
</dbReference>
<dbReference type="eggNOG" id="COG2205">
    <property type="taxonomic scope" value="Bacteria"/>
</dbReference>
<dbReference type="EMBL" id="CP002467">
    <property type="protein sequence ID" value="ADV83191.1"/>
    <property type="molecule type" value="Genomic_DNA"/>
</dbReference>
<dbReference type="InterPro" id="IPR003660">
    <property type="entry name" value="HAMP_dom"/>
</dbReference>
<dbReference type="Gene3D" id="1.10.287.130">
    <property type="match status" value="1"/>
</dbReference>
<evidence type="ECO:0000313" key="18">
    <source>
        <dbReference type="Proteomes" id="UP000006844"/>
    </source>
</evidence>
<dbReference type="PRINTS" id="PR00344">
    <property type="entry name" value="BCTRLSENSOR"/>
</dbReference>
<evidence type="ECO:0000256" key="10">
    <source>
        <dbReference type="ARBA" id="ARBA00022840"/>
    </source>
</evidence>
<evidence type="ECO:0000256" key="6">
    <source>
        <dbReference type="ARBA" id="ARBA00022679"/>
    </source>
</evidence>
<feature type="domain" description="Histidine kinase" evidence="15">
    <location>
        <begin position="230"/>
        <end position="448"/>
    </location>
</feature>
<dbReference type="InterPro" id="IPR003594">
    <property type="entry name" value="HATPase_dom"/>
</dbReference>
<dbReference type="SUPFAM" id="SSF158472">
    <property type="entry name" value="HAMP domain-like"/>
    <property type="match status" value="1"/>
</dbReference>
<keyword evidence="8" id="KW-0547">Nucleotide-binding</keyword>
<dbReference type="InterPro" id="IPR036890">
    <property type="entry name" value="HATPase_C_sf"/>
</dbReference>
<keyword evidence="4" id="KW-1003">Cell membrane</keyword>
<feature type="transmembrane region" description="Helical" evidence="14">
    <location>
        <begin position="7"/>
        <end position="25"/>
    </location>
</feature>
<dbReference type="SMART" id="SM00387">
    <property type="entry name" value="HATPase_c"/>
    <property type="match status" value="1"/>
</dbReference>
<dbReference type="HOGENOM" id="CLU_000445_89_27_0"/>
<keyword evidence="6" id="KW-0808">Transferase</keyword>
<dbReference type="GO" id="GO:0000155">
    <property type="term" value="F:phosphorelay sensor kinase activity"/>
    <property type="evidence" value="ECO:0007669"/>
    <property type="project" value="InterPro"/>
</dbReference>
<keyword evidence="11 14" id="KW-1133">Transmembrane helix</keyword>
<evidence type="ECO:0000256" key="5">
    <source>
        <dbReference type="ARBA" id="ARBA00022553"/>
    </source>
</evidence>
<evidence type="ECO:0000256" key="9">
    <source>
        <dbReference type="ARBA" id="ARBA00022777"/>
    </source>
</evidence>
<evidence type="ECO:0000259" key="15">
    <source>
        <dbReference type="PROSITE" id="PS50109"/>
    </source>
</evidence>
<evidence type="ECO:0000256" key="3">
    <source>
        <dbReference type="ARBA" id="ARBA00012438"/>
    </source>
</evidence>
<protein>
    <recommendedName>
        <fullName evidence="3">histidine kinase</fullName>
        <ecNumber evidence="3">2.7.13.3</ecNumber>
    </recommendedName>
</protein>
<dbReference type="Gene3D" id="1.10.8.500">
    <property type="entry name" value="HAMP domain in histidine kinase"/>
    <property type="match status" value="1"/>
</dbReference>
<keyword evidence="5" id="KW-0597">Phosphoprotein</keyword>
<dbReference type="GO" id="GO:0005886">
    <property type="term" value="C:plasma membrane"/>
    <property type="evidence" value="ECO:0007669"/>
    <property type="project" value="UniProtKB-SubCell"/>
</dbReference>
<dbReference type="SMART" id="SM00304">
    <property type="entry name" value="HAMP"/>
    <property type="match status" value="1"/>
</dbReference>
<dbReference type="InterPro" id="IPR004358">
    <property type="entry name" value="Sig_transdc_His_kin-like_C"/>
</dbReference>
<dbReference type="PANTHER" id="PTHR45528:SF1">
    <property type="entry name" value="SENSOR HISTIDINE KINASE CPXA"/>
    <property type="match status" value="1"/>
</dbReference>
<dbReference type="CDD" id="cd00082">
    <property type="entry name" value="HisKA"/>
    <property type="match status" value="1"/>
</dbReference>
<name>E8UYN8_TERSS</name>
<evidence type="ECO:0000256" key="2">
    <source>
        <dbReference type="ARBA" id="ARBA00004651"/>
    </source>
</evidence>
<dbReference type="Proteomes" id="UP000006844">
    <property type="component" value="Chromosome"/>
</dbReference>
<keyword evidence="13 14" id="KW-0472">Membrane</keyword>
<dbReference type="InterPro" id="IPR036097">
    <property type="entry name" value="HisK_dim/P_sf"/>
</dbReference>
<feature type="domain" description="HAMP" evidence="16">
    <location>
        <begin position="167"/>
        <end position="222"/>
    </location>
</feature>
<dbReference type="PANTHER" id="PTHR45528">
    <property type="entry name" value="SENSOR HISTIDINE KINASE CPXA"/>
    <property type="match status" value="1"/>
</dbReference>
<gene>
    <name evidence="17" type="ordered locus">AciPR4_2411</name>
</gene>
<evidence type="ECO:0000259" key="16">
    <source>
        <dbReference type="PROSITE" id="PS50885"/>
    </source>
</evidence>
<evidence type="ECO:0000256" key="8">
    <source>
        <dbReference type="ARBA" id="ARBA00022741"/>
    </source>
</evidence>
<keyword evidence="12" id="KW-0902">Two-component regulatory system</keyword>
<evidence type="ECO:0000256" key="14">
    <source>
        <dbReference type="SAM" id="Phobius"/>
    </source>
</evidence>
<dbReference type="Pfam" id="PF00512">
    <property type="entry name" value="HisKA"/>
    <property type="match status" value="1"/>
</dbReference>
<evidence type="ECO:0000256" key="4">
    <source>
        <dbReference type="ARBA" id="ARBA00022475"/>
    </source>
</evidence>
<evidence type="ECO:0000256" key="13">
    <source>
        <dbReference type="ARBA" id="ARBA00023136"/>
    </source>
</evidence>
<dbReference type="Gene3D" id="3.30.565.10">
    <property type="entry name" value="Histidine kinase-like ATPase, C-terminal domain"/>
    <property type="match status" value="1"/>
</dbReference>
<dbReference type="CDD" id="cd06225">
    <property type="entry name" value="HAMP"/>
    <property type="match status" value="1"/>
</dbReference>
<dbReference type="SMART" id="SM00388">
    <property type="entry name" value="HisKA"/>
    <property type="match status" value="1"/>
</dbReference>
<keyword evidence="7 14" id="KW-0812">Transmembrane</keyword>
<dbReference type="InterPro" id="IPR050398">
    <property type="entry name" value="HssS/ArlS-like"/>
</dbReference>
<dbReference type="EC" id="2.7.13.3" evidence="3"/>
<dbReference type="SUPFAM" id="SSF55874">
    <property type="entry name" value="ATPase domain of HSP90 chaperone/DNA topoisomerase II/histidine kinase"/>
    <property type="match status" value="1"/>
</dbReference>
<keyword evidence="18" id="KW-1185">Reference proteome</keyword>
<dbReference type="PROSITE" id="PS50109">
    <property type="entry name" value="HIS_KIN"/>
    <property type="match status" value="1"/>
</dbReference>
<dbReference type="KEGG" id="tsa:AciPR4_2411"/>
<keyword evidence="10" id="KW-0067">ATP-binding</keyword>
<keyword evidence="9 17" id="KW-0418">Kinase</keyword>
<comment type="catalytic activity">
    <reaction evidence="1">
        <text>ATP + protein L-histidine = ADP + protein N-phospho-L-histidine.</text>
        <dbReference type="EC" id="2.7.13.3"/>
    </reaction>
</comment>
<organism evidence="17 18">
    <name type="scientific">Terriglobus saanensis (strain ATCC BAA-1853 / DSM 23119 / SP1PR4)</name>
    <dbReference type="NCBI Taxonomy" id="401053"/>
    <lineage>
        <taxon>Bacteria</taxon>
        <taxon>Pseudomonadati</taxon>
        <taxon>Acidobacteriota</taxon>
        <taxon>Terriglobia</taxon>
        <taxon>Terriglobales</taxon>
        <taxon>Acidobacteriaceae</taxon>
        <taxon>Terriglobus</taxon>
    </lineage>
</organism>
<evidence type="ECO:0000256" key="11">
    <source>
        <dbReference type="ARBA" id="ARBA00022989"/>
    </source>
</evidence>
<dbReference type="GO" id="GO:0005524">
    <property type="term" value="F:ATP binding"/>
    <property type="evidence" value="ECO:0007669"/>
    <property type="project" value="UniProtKB-KW"/>
</dbReference>
<dbReference type="InterPro" id="IPR005467">
    <property type="entry name" value="His_kinase_dom"/>
</dbReference>
<evidence type="ECO:0000256" key="7">
    <source>
        <dbReference type="ARBA" id="ARBA00022692"/>
    </source>
</evidence>
<dbReference type="Pfam" id="PF02518">
    <property type="entry name" value="HATPase_c"/>
    <property type="match status" value="1"/>
</dbReference>
<sequence>MRIFFRILATFWLVIFTGVALVYFVPSVTLPNAIENLRSLPFSKLEECAKKAAEEHAHGTKVQKPASDCFEGRLLPAGPAPATDVQGRALTREEIALVQKAQGRNETAFLGLPDRTVIALRSNPAAANSSMFLATVPLRHGRFAIWSFRRLSRPIFLSGLISFLLAAYFVRPITRLSEVADQFGSGDLKVRVAGRLAKRRDELGDLGRGFNQMASRIEILVTRQRSFLAHASHELGSPLTRLNIALALAKRKAGVSLVPELNRIEQEANRLNGLVQELLLLARLESGNELDRNPAVFDVLALVEEAKDNAEFEAKQIGKSVISLRADSFHVAGYPDLLLRALDNVLRNGLRFARANGEVQIDCYPKPDGSAGVIHIQDDGPGIPLGTEESIFEPFVTLSPSGTDPALNGSGLGLAITRQAVLSNGGTVKALSVLGTGLTVVIELPLHPS</sequence>
<dbReference type="CDD" id="cd00075">
    <property type="entry name" value="HATPase"/>
    <property type="match status" value="1"/>
</dbReference>
<evidence type="ECO:0000256" key="12">
    <source>
        <dbReference type="ARBA" id="ARBA00023012"/>
    </source>
</evidence>
<comment type="subcellular location">
    <subcellularLocation>
        <location evidence="2">Cell membrane</location>
        <topology evidence="2">Multi-pass membrane protein</topology>
    </subcellularLocation>
</comment>
<dbReference type="AlphaFoldDB" id="E8UYN8"/>
<evidence type="ECO:0000256" key="1">
    <source>
        <dbReference type="ARBA" id="ARBA00000085"/>
    </source>
</evidence>
<reference evidence="17 18" key="1">
    <citation type="journal article" date="2012" name="Stand. Genomic Sci.">
        <title>Complete genome sequence of Terriglobus saanensis type strain SP1PR4(T), an Acidobacteria from tundra soil.</title>
        <authorList>
            <person name="Rawat S.R."/>
            <person name="Mannisto M.K."/>
            <person name="Starovoytov V."/>
            <person name="Goodwin L."/>
            <person name="Nolan M."/>
            <person name="Hauser L."/>
            <person name="Land M."/>
            <person name="Davenport K.W."/>
            <person name="Woyke T."/>
            <person name="Haggblom M.M."/>
        </authorList>
    </citation>
    <scope>NUCLEOTIDE SEQUENCE</scope>
    <source>
        <strain evidence="18">ATCC BAA-1853 / DSM 23119 / SP1PR4</strain>
    </source>
</reference>
<evidence type="ECO:0000313" key="17">
    <source>
        <dbReference type="EMBL" id="ADV83191.1"/>
    </source>
</evidence>
<dbReference type="PROSITE" id="PS50885">
    <property type="entry name" value="HAMP"/>
    <property type="match status" value="1"/>
</dbReference>
<dbReference type="SUPFAM" id="SSF47384">
    <property type="entry name" value="Homodimeric domain of signal transducing histidine kinase"/>
    <property type="match status" value="1"/>
</dbReference>
<dbReference type="STRING" id="401053.AciPR4_2411"/>